<dbReference type="RefSeq" id="XP_049261777.1">
    <property type="nucleotide sequence ID" value="XM_049408922.1"/>
</dbReference>
<dbReference type="GO" id="GO:0030427">
    <property type="term" value="C:site of polarized growth"/>
    <property type="evidence" value="ECO:0007669"/>
    <property type="project" value="TreeGrafter"/>
</dbReference>
<feature type="domain" description="Cell morphogenesis protein N-terminal" evidence="2">
    <location>
        <begin position="535"/>
        <end position="1138"/>
    </location>
</feature>
<feature type="region of interest" description="Disordered" evidence="1">
    <location>
        <begin position="2779"/>
        <end position="2852"/>
    </location>
</feature>
<dbReference type="PANTHER" id="PTHR12295:SF30">
    <property type="entry name" value="PROTEIN FURRY"/>
    <property type="match status" value="1"/>
</dbReference>
<dbReference type="Proteomes" id="UP000694255">
    <property type="component" value="Unassembled WGS sequence"/>
</dbReference>
<dbReference type="InterPro" id="IPR029473">
    <property type="entry name" value="MOR2-PAG1_mid"/>
</dbReference>
<feature type="domain" description="Cell morphogenesis central region" evidence="4">
    <location>
        <begin position="2035"/>
        <end position="2188"/>
    </location>
</feature>
<evidence type="ECO:0000259" key="4">
    <source>
        <dbReference type="Pfam" id="PF14228"/>
    </source>
</evidence>
<feature type="compositionally biased region" description="Basic residues" evidence="1">
    <location>
        <begin position="2843"/>
        <end position="2852"/>
    </location>
</feature>
<keyword evidence="6" id="KW-1185">Reference proteome</keyword>
<evidence type="ECO:0000313" key="5">
    <source>
        <dbReference type="EMBL" id="KAG7661544.1"/>
    </source>
</evidence>
<dbReference type="EMBL" id="JAGSYN010000217">
    <property type="protein sequence ID" value="KAG7661544.1"/>
    <property type="molecule type" value="Genomic_DNA"/>
</dbReference>
<organism evidence="5 6">
    <name type="scientific">[Candida] subhashii</name>
    <dbReference type="NCBI Taxonomy" id="561895"/>
    <lineage>
        <taxon>Eukaryota</taxon>
        <taxon>Fungi</taxon>
        <taxon>Dikarya</taxon>
        <taxon>Ascomycota</taxon>
        <taxon>Saccharomycotina</taxon>
        <taxon>Pichiomycetes</taxon>
        <taxon>Debaryomycetaceae</taxon>
        <taxon>Spathaspora</taxon>
    </lineage>
</organism>
<dbReference type="InterPro" id="IPR039867">
    <property type="entry name" value="Furry/Tao3/Mor2"/>
</dbReference>
<evidence type="ECO:0000313" key="6">
    <source>
        <dbReference type="Proteomes" id="UP000694255"/>
    </source>
</evidence>
<name>A0A8J5Q4M8_9ASCO</name>
<comment type="caution">
    <text evidence="5">The sequence shown here is derived from an EMBL/GenBank/DDBJ whole genome shotgun (WGS) entry which is preliminary data.</text>
</comment>
<gene>
    <name evidence="5" type="ORF">J8A68_004913</name>
</gene>
<dbReference type="Pfam" id="PF14222">
    <property type="entry name" value="MOR2-PAG1_N"/>
    <property type="match status" value="1"/>
</dbReference>
<sequence>MIEIPDLDELSLESTSNIDDTSTGVQYQQQQNQHHQIDHQQYVNGIQNQDDQINSDSIQEEREYHHAYSNAPSKQENSSMGPSFVSIPEVGSRLTSDPLNDTIALYNKASSPSLNNIDRAPEIQDVSFEKIEYRTLQDFGTENVNDTMTISDSVNHSRSQSQRSSEGHITTQTLQAAPRMQYFNGPTDSFDGHAPPSGFSFISNRINEHTTSFRLQDPPNIKATAISRGHPSQEDETLSDDLENEFGENNDQLGQLIDTPNPASHTVKGTRLQISQQLASPISVIPRDHTEPSPQLPPPLTSSSLQKLTFNNGEEFGSIRRELATDAKTPAEYTLHIVFTQFVRHAERKLNQCLEYPLNEEPPIVDLIAEGADKQFDKIVSSLGYIARRKPKPVIDSVMFWRKSKSEVATMAANEVERTIELAKSGLMKVSNVNFPPSSLDSMSTQTSSIVISPANPGIAKNVNPKGKSKRSLSLMRSKSFSKVGVHRRNQSASSAVPQKSPEDIGNENNNEFIKQKNYFDEQINQARETAIQADRKSLASIYILCRVLIEVVKQTSFEVMGEDLGDKLEEIVYTQLKTTDPVSTSQSLVRAANWSLFAELLGFMSERRFLGVSDRFIADLEKVDDGKKTIHQEEQKLRLLINGMRYLKLTNYPLEAFEETAEFIKSLAKFFDQSINEVILCAYCEVLTSLLLPLGNILTAETNHPTWVEGIERIYEKSRRIWRLSMITNTYGPTSASPSTTTTPTAFPAICMDSCDNAWAHSLTLMVAALSVSRKELFSEVWYDIIEENHFKLKGKDETLYDKITYIECITRLLWVYINRLPDSLNNTIKKLDSVFDLLLFNLPSSSNKKYQWLTSDIRLINSLAELIKIVGYNHLNYTLDNVLLKLLKLSFSGSTLENSSPEKLILVTKSYLSILKTYELGQKPKFPTEDNSNQEFGIEKVMLTRMNEFMFIAKNTTNAASHEEICRNIAALLLLLDQQYGCASGGAPSSANGGLSAKSQSAFNFHFGYDFTSSTEKASRYLQIELFSTIIEAIPWTMAPIQGESKSLCGLPFKQIVEILTRNSIHSNPRISNSAVFSLKMLAARKNPTCLLSVFAKNSFQLYEKTDGSGYNAEYLNSREYIRLLRLYTELLSCWLSSYQIMAKAEKSNKNRRDNMDDDDNDQLMNKDVLNDLYQINHKSEELSSNDAINNKMSTGEDLEWQIIITLVEEIEGNGLFFLCSQDPKIRFYGSSILKLVDQFDQAIYNLTDSSSPKASRKHSRTSSKFAADFGTRLIHVLEDTDFMELIKPFRKELSLPERQRLAKIKNKKNILIRLAESDYGIDSTIWFRVFPRMLEIFFQRCPMSVALCRNMVCVSLVQMHEAIFEYSESFKANTITSSLFSSSKSNQQNVTSTSVPPELLVIQWKLYLIFACSTLTATQEQKISFPTQPIHGRKRSLQMYIQHQKITSAKSVFRMVVPLLKSQQVMIREAIISALSHMNINIFKTFLESIPLSMSDWNCNDKKRDIVEDRLRIEIVHILMDLTSKFSSDNSIYSDQWIVENLVAIVKCVKTFLSMPNVQVDIGFQRLRRYFCGFLENVYVGLRDKSRSNVDRWLPFEARLGCFNYLKEWCGIGESKAITEDRYKMIVRNINQQNKDVAVDVAILDLEKKKLQLQTLSCMAVLCSGEIKQQIEVSPGVNLGVVSFDIPGILSWIHKLLESERPEKKINEYGKVALRNILENNFDNEDIYNEVVKECYYCSSGNDGCKTTESYFCIFVDIFMRKHKSIEEELPNDLVSLASFLVGHNNIEVRSAAIELLKYLEELYLKSSSLGRFSEAVISRTQVVYKKAMFDISSHLRTLAQTEKSSFIRISYMTMYFSIVGNASRRDILACLLPLVQNVVLKYEEAPEGIVTEKNPPVDPKLDTPSLMVLSNLFEITVKFGSKISNEVEALWVSLGSNAANFDKIIDFIMKNCIERKNPTFVQYSRQIIDYLTYSRSDPLYVIEKFVNNLQPKMMVPPHSSVIRVSLSDANHDFAYVADLSSVIPKAEKDSVFSLGQLSMIFLVDLFTTKRDIMVEKLPLLLHIAFSLLDHYLPVVQEQACSLLIHLIHALAIDEPKAQETIDILRSKDQVKNLWVYDDLNNDKKGARTPKNMDLLVRNVLKVFAKVTPTLQDDWSRVSLHWATTCAVRHIACRSFQLFRSLLSFLDQGMLKDMLHRLSNTISDETVDIQGFAMQILMTLNAITAELDSEKLIDFPQLFWSSVACLSTIHEQEFIEVLSTMNKFVSKIDLDAPDTVSCLISTFPPKWEGKFEGLQQIVLVGLRSATSWEPSLKFLDKLIYLKDSEIIGKGDSRLLMSVLANLPRFLHELDKKAISVEIQNAALAISKLADNANKVGLSKILVSLSKNRFRSKKDFLVQTVSTIKNSFFPEFEAQTLVLLLGLLSNKIPWVTLETMSILKHVFPLVDLQRDEFVGVGADLISPLLRLLLTDFAEPALEVLDEAVIISGSQLDRDVLRMSLGSTAMKKEYENTATLFGIPDESGWSIPMPAVTAASTRNNVHAVFSTCVVTTVVDDENDDQVNNEEIQFHMEDYYSHAAGPTDYGDAVSVSVEEKEASLSNVWAALDDFDSFFTKDTEPNISGGRHIGPHPLSSHIHSASVDTKYSATSDVSSPMESAPNVYDKKVSVILNRSLARTQSNASFKTTLADSIGSNNYVNTNNASIAKRSYIPFRNRNTPKSRVDQFSTPIMPLTPVFDQQTLTDLKTPTVTTPGTFTMSATPSSVIPEFSFENPTRFEGLLGGKKRSKRTVAKNSPIPSSSGSNISPSELMNTNFRSPNILSSALNTTPEQQTPSLSSNSSKDKRKASQKFR</sequence>
<protein>
    <submittedName>
        <fullName evidence="5">TAO3</fullName>
    </submittedName>
</protein>
<dbReference type="PANTHER" id="PTHR12295">
    <property type="entry name" value="FURRY-RELATED"/>
    <property type="match status" value="1"/>
</dbReference>
<reference evidence="5 6" key="1">
    <citation type="journal article" date="2021" name="DNA Res.">
        <title>Genome analysis of Candida subhashii reveals its hybrid nature and dual mitochondrial genome conformations.</title>
        <authorList>
            <person name="Mixao V."/>
            <person name="Hegedusova E."/>
            <person name="Saus E."/>
            <person name="Pryszcz L.P."/>
            <person name="Cillingova A."/>
            <person name="Nosek J."/>
            <person name="Gabaldon T."/>
        </authorList>
    </citation>
    <scope>NUCLEOTIDE SEQUENCE [LARGE SCALE GENOMIC DNA]</scope>
    <source>
        <strain evidence="5 6">CBS 10753</strain>
    </source>
</reference>
<feature type="domain" description="Cell morphogenesis central region" evidence="4">
    <location>
        <begin position="1712"/>
        <end position="1961"/>
    </location>
</feature>
<proteinExistence type="predicted"/>
<feature type="domain" description="Cell morphogenesis protein C-terminal" evidence="3">
    <location>
        <begin position="2239"/>
        <end position="2490"/>
    </location>
</feature>
<dbReference type="GO" id="GO:0000902">
    <property type="term" value="P:cell morphogenesis"/>
    <property type="evidence" value="ECO:0007669"/>
    <property type="project" value="InterPro"/>
</dbReference>
<feature type="compositionally biased region" description="Low complexity" evidence="1">
    <location>
        <begin position="2794"/>
        <end position="2808"/>
    </location>
</feature>
<dbReference type="InterPro" id="IPR025614">
    <property type="entry name" value="Cell_morpho_N"/>
</dbReference>
<feature type="region of interest" description="Disordered" evidence="1">
    <location>
        <begin position="487"/>
        <end position="509"/>
    </location>
</feature>
<accession>A0A8J5Q4M8</accession>
<dbReference type="InterPro" id="IPR025481">
    <property type="entry name" value="Cell_Morphogen_C"/>
</dbReference>
<evidence type="ECO:0000259" key="2">
    <source>
        <dbReference type="Pfam" id="PF14222"/>
    </source>
</evidence>
<feature type="compositionally biased region" description="Polar residues" evidence="1">
    <location>
        <begin position="12"/>
        <end position="25"/>
    </location>
</feature>
<dbReference type="GeneID" id="73471713"/>
<feature type="region of interest" description="Disordered" evidence="1">
    <location>
        <begin position="1"/>
        <end position="37"/>
    </location>
</feature>
<evidence type="ECO:0000259" key="3">
    <source>
        <dbReference type="Pfam" id="PF14225"/>
    </source>
</evidence>
<dbReference type="Pfam" id="PF14225">
    <property type="entry name" value="MOR2-PAG1_C"/>
    <property type="match status" value="1"/>
</dbReference>
<dbReference type="Pfam" id="PF14228">
    <property type="entry name" value="MOR2-PAG1_mid"/>
    <property type="match status" value="2"/>
</dbReference>
<feature type="region of interest" description="Disordered" evidence="1">
    <location>
        <begin position="61"/>
        <end position="85"/>
    </location>
</feature>
<dbReference type="OrthoDB" id="6287725at2759"/>
<feature type="compositionally biased region" description="Polar residues" evidence="1">
    <location>
        <begin position="70"/>
        <end position="81"/>
    </location>
</feature>
<evidence type="ECO:0000256" key="1">
    <source>
        <dbReference type="SAM" id="MobiDB-lite"/>
    </source>
</evidence>
<dbReference type="GO" id="GO:0005938">
    <property type="term" value="C:cell cortex"/>
    <property type="evidence" value="ECO:0007669"/>
    <property type="project" value="TreeGrafter"/>
</dbReference>
<feature type="compositionally biased region" description="Polar residues" evidence="1">
    <location>
        <begin position="2809"/>
        <end position="2840"/>
    </location>
</feature>
<feature type="compositionally biased region" description="Acidic residues" evidence="1">
    <location>
        <begin position="1"/>
        <end position="11"/>
    </location>
</feature>